<dbReference type="GO" id="GO:0005509">
    <property type="term" value="F:calcium ion binding"/>
    <property type="evidence" value="ECO:0007669"/>
    <property type="project" value="InterPro"/>
</dbReference>
<proteinExistence type="predicted"/>
<dbReference type="Pfam" id="PF08769">
    <property type="entry name" value="Spo0A_C"/>
    <property type="match status" value="1"/>
</dbReference>
<dbReference type="GO" id="GO:0042173">
    <property type="term" value="P:regulation of sporulation resulting in formation of a cellular spore"/>
    <property type="evidence" value="ECO:0007669"/>
    <property type="project" value="InterPro"/>
</dbReference>
<feature type="domain" description="Sporulation initiation factor Spo0A C-terminal" evidence="1">
    <location>
        <begin position="59"/>
        <end position="154"/>
    </location>
</feature>
<dbReference type="SUPFAM" id="SSF46894">
    <property type="entry name" value="C-terminal effector domain of the bipartite response regulators"/>
    <property type="match status" value="1"/>
</dbReference>
<dbReference type="RefSeq" id="WP_018598183.1">
    <property type="nucleotide sequence ID" value="NZ_AP031416.1"/>
</dbReference>
<evidence type="ECO:0000259" key="1">
    <source>
        <dbReference type="Pfam" id="PF08769"/>
    </source>
</evidence>
<dbReference type="InterPro" id="IPR036388">
    <property type="entry name" value="WH-like_DNA-bd_sf"/>
</dbReference>
<evidence type="ECO:0000313" key="3">
    <source>
        <dbReference type="Proteomes" id="UP000515789"/>
    </source>
</evidence>
<dbReference type="InterPro" id="IPR014879">
    <property type="entry name" value="Spo0A_C"/>
</dbReference>
<name>A0A7G5MUV5_9FIRM</name>
<sequence length="164" mass="18728">MNNENFQEMLSDGRILEIALQYVLQAGITKKKDGNTENMTGYLQELLVDMDTGARTGILLNRLGITPNLKGHMYLRKAIELEVDGNSSMNGMMKCLYPQVASLCDASPSSVERNIRHAIEVMWERGNRELYQEITNHYVQKRPSNGQFITSIAAYFRDRNILMH</sequence>
<accession>A0A7G5MUV5</accession>
<dbReference type="GeneID" id="75050913"/>
<dbReference type="EMBL" id="CP039126">
    <property type="protein sequence ID" value="QMW78398.1"/>
    <property type="molecule type" value="Genomic_DNA"/>
</dbReference>
<dbReference type="GO" id="GO:0005737">
    <property type="term" value="C:cytoplasm"/>
    <property type="evidence" value="ECO:0007669"/>
    <property type="project" value="InterPro"/>
</dbReference>
<protein>
    <recommendedName>
        <fullName evidence="1">Sporulation initiation factor Spo0A C-terminal domain-containing protein</fullName>
    </recommendedName>
</protein>
<organism evidence="2 3">
    <name type="scientific">Blautia producta</name>
    <dbReference type="NCBI Taxonomy" id="33035"/>
    <lineage>
        <taxon>Bacteria</taxon>
        <taxon>Bacillati</taxon>
        <taxon>Bacillota</taxon>
        <taxon>Clostridia</taxon>
        <taxon>Lachnospirales</taxon>
        <taxon>Lachnospiraceae</taxon>
        <taxon>Blautia</taxon>
    </lineage>
</organism>
<dbReference type="Proteomes" id="UP000515789">
    <property type="component" value="Chromosome"/>
</dbReference>
<dbReference type="Gene3D" id="1.10.10.10">
    <property type="entry name" value="Winged helix-like DNA-binding domain superfamily/Winged helix DNA-binding domain"/>
    <property type="match status" value="1"/>
</dbReference>
<dbReference type="AlphaFoldDB" id="A0A7G5MUV5"/>
<gene>
    <name evidence="2" type="ORF">E5259_12785</name>
</gene>
<dbReference type="InterPro" id="IPR016032">
    <property type="entry name" value="Sig_transdc_resp-reg_C-effctor"/>
</dbReference>
<dbReference type="GO" id="GO:0003677">
    <property type="term" value="F:DNA binding"/>
    <property type="evidence" value="ECO:0007669"/>
    <property type="project" value="InterPro"/>
</dbReference>
<dbReference type="GO" id="GO:0003700">
    <property type="term" value="F:DNA-binding transcription factor activity"/>
    <property type="evidence" value="ECO:0007669"/>
    <property type="project" value="InterPro"/>
</dbReference>
<evidence type="ECO:0000313" key="2">
    <source>
        <dbReference type="EMBL" id="QMW78398.1"/>
    </source>
</evidence>
<reference evidence="2 3" key="1">
    <citation type="submission" date="2019-04" db="EMBL/GenBank/DDBJ databases">
        <authorList>
            <person name="Schori C."/>
            <person name="Ahrens C."/>
        </authorList>
    </citation>
    <scope>NUCLEOTIDE SEQUENCE [LARGE SCALE GENOMIC DNA]</scope>
    <source>
        <strain evidence="2 3">DSM 2950</strain>
    </source>
</reference>